<keyword evidence="2" id="KW-1185">Reference proteome</keyword>
<reference evidence="1 2" key="1">
    <citation type="journal article" date="2014" name="Genome Announc.">
        <title>Draft genome sequences of eight enterohepatic helicobacter species isolated from both laboratory and wild rodents.</title>
        <authorList>
            <person name="Sheh A."/>
            <person name="Shen Z."/>
            <person name="Fox J.G."/>
        </authorList>
    </citation>
    <scope>NUCLEOTIDE SEQUENCE [LARGE SCALE GENOMIC DNA]</scope>
    <source>
        <strain evidence="1 2">MIT 96-1001</strain>
    </source>
</reference>
<evidence type="ECO:0000313" key="1">
    <source>
        <dbReference type="EMBL" id="TLD93904.1"/>
    </source>
</evidence>
<gene>
    <name evidence="1" type="ORF">LS74_000725</name>
</gene>
<accession>A0A4U8T3F4</accession>
<dbReference type="RefSeq" id="WP_052086371.1">
    <property type="nucleotide sequence ID" value="NZ_JRPE02000001.1"/>
</dbReference>
<dbReference type="AlphaFoldDB" id="A0A4U8T3F4"/>
<proteinExistence type="predicted"/>
<dbReference type="EMBL" id="JRPE02000001">
    <property type="protein sequence ID" value="TLD93904.1"/>
    <property type="molecule type" value="Genomic_DNA"/>
</dbReference>
<dbReference type="PANTHER" id="PTHR42685">
    <property type="entry name" value="GERANYLGERANYL DIPHOSPHATE REDUCTASE"/>
    <property type="match status" value="1"/>
</dbReference>
<comment type="caution">
    <text evidence="1">The sequence shown here is derived from an EMBL/GenBank/DDBJ whole genome shotgun (WGS) entry which is preliminary data.</text>
</comment>
<protein>
    <submittedName>
        <fullName evidence="1">FAD-binding protein</fullName>
    </submittedName>
</protein>
<dbReference type="SUPFAM" id="SSF51905">
    <property type="entry name" value="FAD/NAD(P)-binding domain"/>
    <property type="match status" value="1"/>
</dbReference>
<sequence>MRENTMSKETRDLGEFDIAIIGLGVAGSNLASLLQSHLKVIAIDKKDSSGDCFDESFHKPCGGLLSEGGQKAFATQGLNLPTRLLVEPQIFAINTIDYGYPYASYIQKGYINMERHAFDLWQKSRIPSHISTFHKAYFKSLKQGENGIYTLHFKRQDSKNAKISQDFTCKAKIIIGADGAKSHLRRYLYPQLKTKSFVCIQEWYKEHNAPMLSCIFDKELTPSYSWSMSKNSYFIFGGAYPHANCQERFRTQIERLRTLGFIFGKPLKKEACLVLQPTRLKDFVLGHSGVFLIGEAAGFINASTLEGISGAMNSSRILASVLNTCDINALHSADKIHNALHKAYRAKARMLIVKTLFRHYVRYPFMFVPCIRRLILRFGLLRLRKGLENGKII</sequence>
<name>A0A4U8T3F4_9HELI</name>
<dbReference type="PRINTS" id="PR00420">
    <property type="entry name" value="RNGMNOXGNASE"/>
</dbReference>
<dbReference type="InterPro" id="IPR050407">
    <property type="entry name" value="Geranylgeranyl_reductase"/>
</dbReference>
<evidence type="ECO:0000313" key="2">
    <source>
        <dbReference type="Proteomes" id="UP000029921"/>
    </source>
</evidence>
<dbReference type="NCBIfam" id="NF008519">
    <property type="entry name" value="PRK11445.1"/>
    <property type="match status" value="1"/>
</dbReference>
<dbReference type="Proteomes" id="UP000029921">
    <property type="component" value="Unassembled WGS sequence"/>
</dbReference>
<organism evidence="1 2">
    <name type="scientific">Helicobacter magdeburgensis</name>
    <dbReference type="NCBI Taxonomy" id="471858"/>
    <lineage>
        <taxon>Bacteria</taxon>
        <taxon>Pseudomonadati</taxon>
        <taxon>Campylobacterota</taxon>
        <taxon>Epsilonproteobacteria</taxon>
        <taxon>Campylobacterales</taxon>
        <taxon>Helicobacteraceae</taxon>
        <taxon>Helicobacter</taxon>
    </lineage>
</organism>
<dbReference type="InterPro" id="IPR036188">
    <property type="entry name" value="FAD/NAD-bd_sf"/>
</dbReference>
<dbReference type="Gene3D" id="3.50.50.60">
    <property type="entry name" value="FAD/NAD(P)-binding domain"/>
    <property type="match status" value="1"/>
</dbReference>
<dbReference type="PANTHER" id="PTHR42685:SF22">
    <property type="entry name" value="CONDITIONED MEDIUM FACTOR RECEPTOR 1"/>
    <property type="match status" value="1"/>
</dbReference>